<sequence>MTLYTQLCICVLCSILGLSTSMELYLDKLCPVQPSPPQDIGLFRAYDIDGPKRECGNATLYILHTHFGQSLIEKPSPWVTKLVNYLSGRNHPVFQKFTKVAATPTQIINITEEEKTTFSTHMISKNSKLLLYKVKDGPETHICQMRVTTWATTSRGYITFQAKIDLSSATRKFNNICVRPNLLAGEETPEVTTKPPRK</sequence>
<reference evidence="1 2" key="1">
    <citation type="submission" date="2011-12" db="EMBL/GenBank/DDBJ databases">
        <title>Comparative genomics of primate cytomegaloviruses.</title>
        <authorList>
            <person name="Davison A.J."/>
            <person name="Holton M."/>
            <person name="Dolan A."/>
            <person name="Dargan D.J."/>
            <person name="Gatherer D."/>
            <person name="Hayward G.S."/>
        </authorList>
    </citation>
    <scope>NUCLEOTIDE SEQUENCE [LARGE SCALE GENOMIC DNA]</scope>
    <source>
        <strain evidence="1">2715</strain>
    </source>
</reference>
<dbReference type="EMBL" id="FJ483968">
    <property type="protein sequence ID" value="AEV80472.1"/>
    <property type="molecule type" value="Genomic_DNA"/>
</dbReference>
<name>G8XTI0_SCMVC</name>
<organism evidence="1 2">
    <name type="scientific">Simian cytomegalovirus (strain Colburn)</name>
    <dbReference type="NCBI Taxonomy" id="50292"/>
    <lineage>
        <taxon>Viruses</taxon>
        <taxon>Duplodnaviria</taxon>
        <taxon>Heunggongvirae</taxon>
        <taxon>Peploviricota</taxon>
        <taxon>Herviviricetes</taxon>
        <taxon>Herpesvirales</taxon>
        <taxon>Orthoherpesviridae</taxon>
        <taxon>Betaherpesvirinae</taxon>
        <taxon>Cytomegalovirus</taxon>
        <taxon>Cytomegalovirus cercopithecinebeta5</taxon>
    </lineage>
</organism>
<dbReference type="RefSeq" id="YP_004936084.1">
    <property type="nucleotide sequence ID" value="NC_012783.2"/>
</dbReference>
<protein>
    <submittedName>
        <fullName evidence="1">Envelope glycoprotein UL130</fullName>
    </submittedName>
</protein>
<dbReference type="GO" id="GO:0019031">
    <property type="term" value="C:viral envelope"/>
    <property type="evidence" value="ECO:0007669"/>
    <property type="project" value="UniProtKB-KW"/>
</dbReference>
<gene>
    <name evidence="1" type="primary">UL130</name>
</gene>
<dbReference type="GeneID" id="25026524"/>
<dbReference type="OrthoDB" id="25138at10239"/>
<dbReference type="InterPro" id="IPR021038">
    <property type="entry name" value="Herpes_UL130_cytomegalovirus"/>
</dbReference>
<keyword evidence="1" id="KW-0946">Virion</keyword>
<dbReference type="KEGG" id="vg:25026524"/>
<evidence type="ECO:0000313" key="2">
    <source>
        <dbReference type="Proteomes" id="UP000116555"/>
    </source>
</evidence>
<keyword evidence="1" id="KW-0261">Viral envelope protein</keyword>
<accession>G8XTI0</accession>
<dbReference type="Pfam" id="PF11668">
    <property type="entry name" value="Gp_UL130"/>
    <property type="match status" value="1"/>
</dbReference>
<proteinExistence type="predicted"/>
<evidence type="ECO:0000313" key="1">
    <source>
        <dbReference type="EMBL" id="AEV80472.1"/>
    </source>
</evidence>
<organismHost>
    <name type="scientific">Macaca</name>
    <name type="common">macaques</name>
    <dbReference type="NCBI Taxonomy" id="9539"/>
</organismHost>
<dbReference type="Proteomes" id="UP000116555">
    <property type="component" value="Segment"/>
</dbReference>
<keyword evidence="2" id="KW-1185">Reference proteome</keyword>